<keyword evidence="1" id="KW-1133">Transmembrane helix</keyword>
<comment type="caution">
    <text evidence="2">The sequence shown here is derived from an EMBL/GenBank/DDBJ whole genome shotgun (WGS) entry which is preliminary data.</text>
</comment>
<evidence type="ECO:0000313" key="2">
    <source>
        <dbReference type="EMBL" id="KAG5163829.1"/>
    </source>
</evidence>
<feature type="transmembrane region" description="Helical" evidence="1">
    <location>
        <begin position="96"/>
        <end position="118"/>
    </location>
</feature>
<feature type="transmembrane region" description="Helical" evidence="1">
    <location>
        <begin position="25"/>
        <end position="42"/>
    </location>
</feature>
<evidence type="ECO:0000256" key="1">
    <source>
        <dbReference type="SAM" id="Phobius"/>
    </source>
</evidence>
<feature type="transmembrane region" description="Helical" evidence="1">
    <location>
        <begin position="130"/>
        <end position="150"/>
    </location>
</feature>
<name>A0A8H7XQR9_PSICU</name>
<keyword evidence="1" id="KW-0812">Transmembrane</keyword>
<feature type="transmembrane region" description="Helical" evidence="1">
    <location>
        <begin position="49"/>
        <end position="70"/>
    </location>
</feature>
<gene>
    <name evidence="2" type="ORF">JR316_011020</name>
</gene>
<organism evidence="2">
    <name type="scientific">Psilocybe cubensis</name>
    <name type="common">Psychedelic mushroom</name>
    <name type="synonym">Stropharia cubensis</name>
    <dbReference type="NCBI Taxonomy" id="181762"/>
    <lineage>
        <taxon>Eukaryota</taxon>
        <taxon>Fungi</taxon>
        <taxon>Dikarya</taxon>
        <taxon>Basidiomycota</taxon>
        <taxon>Agaricomycotina</taxon>
        <taxon>Agaricomycetes</taxon>
        <taxon>Agaricomycetidae</taxon>
        <taxon>Agaricales</taxon>
        <taxon>Agaricineae</taxon>
        <taxon>Strophariaceae</taxon>
        <taxon>Psilocybe</taxon>
    </lineage>
</organism>
<proteinExistence type="predicted"/>
<reference evidence="2" key="1">
    <citation type="submission" date="2021-02" db="EMBL/GenBank/DDBJ databases">
        <title>Psilocybe cubensis genome.</title>
        <authorList>
            <person name="Mckernan K.J."/>
            <person name="Crawford S."/>
            <person name="Trippe A."/>
            <person name="Kane L.T."/>
            <person name="Mclaughlin S."/>
        </authorList>
    </citation>
    <scope>NUCLEOTIDE SEQUENCE [LARGE SCALE GENOMIC DNA]</scope>
    <source>
        <strain evidence="2">MGC-MH-2018</strain>
    </source>
</reference>
<feature type="transmembrane region" description="Helical" evidence="1">
    <location>
        <begin position="170"/>
        <end position="191"/>
    </location>
</feature>
<feature type="transmembrane region" description="Helical" evidence="1">
    <location>
        <begin position="211"/>
        <end position="231"/>
    </location>
</feature>
<dbReference type="EMBL" id="JAFIQS010000013">
    <property type="protein sequence ID" value="KAG5163829.1"/>
    <property type="molecule type" value="Genomic_DNA"/>
</dbReference>
<feature type="transmembrane region" description="Helical" evidence="1">
    <location>
        <begin position="251"/>
        <end position="273"/>
    </location>
</feature>
<accession>A0A8H7XQR9</accession>
<keyword evidence="1" id="KW-0472">Membrane</keyword>
<protein>
    <submittedName>
        <fullName evidence="2">Uncharacterized protein</fullName>
    </submittedName>
</protein>
<sequence length="344" mass="38080">MSDSSAAFPTSIEEHVIRGNLNSSLLLNFLMGVYSLTYGVTLHLYCPHFVIAVSALYLLSLSNFMVTWYFTDWAFVLHGQTRESIFVNTLENVPTWIVVVEDLFTNSLLVISDGLLIWRCYHVWGRSRRMIIIPFILWAGEFGFGIASVTINGLFGPIASASQAALANNITSTVIFLSLGSTLISTSLIAYKIHISFQLSQSPRKRLFNRVSIMIIESAAPYSIVLLFYAILDILPSQTILASPLIEAGFYLEQVLNVTAGLAPTVLVARLAWTNTEKPMLSEGQMMGISNLHFNSSRKTHDMDIAGLVATNLNQLNSSMAADIDHHLKDDVERIGSQIQDVDV</sequence>
<dbReference type="AlphaFoldDB" id="A0A8H7XQR9"/>